<evidence type="ECO:0000256" key="3">
    <source>
        <dbReference type="ARBA" id="ARBA00022837"/>
    </source>
</evidence>
<comment type="caution">
    <text evidence="5">The sequence shown here is derived from an EMBL/GenBank/DDBJ whole genome shotgun (WGS) entry which is preliminary data.</text>
</comment>
<dbReference type="GO" id="GO:0008048">
    <property type="term" value="F:calcium sensitive guanylate cyclase activator activity"/>
    <property type="evidence" value="ECO:0007669"/>
    <property type="project" value="TreeGrafter"/>
</dbReference>
<evidence type="ECO:0000313" key="5">
    <source>
        <dbReference type="EMBL" id="KAG9332990.1"/>
    </source>
</evidence>
<dbReference type="EMBL" id="JAFBMS010000224">
    <property type="protein sequence ID" value="KAG9332990.1"/>
    <property type="molecule type" value="Genomic_DNA"/>
</dbReference>
<dbReference type="InterPro" id="IPR028846">
    <property type="entry name" value="Recoverin"/>
</dbReference>
<gene>
    <name evidence="5" type="ORF">JZ751_013945</name>
</gene>
<reference evidence="5" key="1">
    <citation type="thesis" date="2021" institute="BYU ScholarsArchive" country="Provo, UT, USA">
        <title>Applications of and Algorithms for Genome Assembly and Genomic Analyses with an Emphasis on Marine Teleosts.</title>
        <authorList>
            <person name="Pickett B.D."/>
        </authorList>
    </citation>
    <scope>NUCLEOTIDE SEQUENCE</scope>
    <source>
        <strain evidence="5">HI-2016</strain>
    </source>
</reference>
<dbReference type="Gene3D" id="1.10.238.10">
    <property type="entry name" value="EF-hand"/>
    <property type="match status" value="3"/>
</dbReference>
<organism evidence="5 6">
    <name type="scientific">Albula glossodonta</name>
    <name type="common">roundjaw bonefish</name>
    <dbReference type="NCBI Taxonomy" id="121402"/>
    <lineage>
        <taxon>Eukaryota</taxon>
        <taxon>Metazoa</taxon>
        <taxon>Chordata</taxon>
        <taxon>Craniata</taxon>
        <taxon>Vertebrata</taxon>
        <taxon>Euteleostomi</taxon>
        <taxon>Actinopterygii</taxon>
        <taxon>Neopterygii</taxon>
        <taxon>Teleostei</taxon>
        <taxon>Albuliformes</taxon>
        <taxon>Albulidae</taxon>
        <taxon>Albula</taxon>
    </lineage>
</organism>
<feature type="domain" description="EF-hand" evidence="4">
    <location>
        <begin position="171"/>
        <end position="206"/>
    </location>
</feature>
<dbReference type="SUPFAM" id="SSF47473">
    <property type="entry name" value="EF-hand"/>
    <property type="match status" value="1"/>
</dbReference>
<feature type="non-terminal residue" evidence="5">
    <location>
        <position position="238"/>
    </location>
</feature>
<dbReference type="AlphaFoldDB" id="A0A8T2N0M4"/>
<keyword evidence="6" id="KW-1185">Reference proteome</keyword>
<sequence>MGNHGSNLDDILAEDMHHWYNKFMKESPSGLITLFELKAILGLQGMSEDANSYVDQVFFTFDMDGQKAKASWHCVLHADVRWPCALSPLRAKRRMLGSSLGGLQVECELDGYIDFVEYIAAISLLLKGEINQKLKWYFKLFDQDGNGKIDKDELETIFTAIQDITRMHEIPPEEIVSLIFEKIDINGEGELTLEEFITGAKEHPDIMEMLNKMMDLTPVLVIIINGRRKSLKPCAHPA</sequence>
<evidence type="ECO:0000313" key="6">
    <source>
        <dbReference type="Proteomes" id="UP000824540"/>
    </source>
</evidence>
<dbReference type="SMART" id="SM00054">
    <property type="entry name" value="EFh"/>
    <property type="match status" value="2"/>
</dbReference>
<dbReference type="PROSITE" id="PS00018">
    <property type="entry name" value="EF_HAND_1"/>
    <property type="match status" value="2"/>
</dbReference>
<dbReference type="Pfam" id="PF13499">
    <property type="entry name" value="EF-hand_7"/>
    <property type="match status" value="1"/>
</dbReference>
<dbReference type="OrthoDB" id="191686at2759"/>
<evidence type="ECO:0000256" key="1">
    <source>
        <dbReference type="ARBA" id="ARBA00022723"/>
    </source>
</evidence>
<dbReference type="InterPro" id="IPR011992">
    <property type="entry name" value="EF-hand-dom_pair"/>
</dbReference>
<protein>
    <recommendedName>
        <fullName evidence="4">EF-hand domain-containing protein</fullName>
    </recommendedName>
</protein>
<evidence type="ECO:0000256" key="2">
    <source>
        <dbReference type="ARBA" id="ARBA00022737"/>
    </source>
</evidence>
<dbReference type="PANTHER" id="PTHR23055">
    <property type="entry name" value="CALCIUM BINDING PROTEINS"/>
    <property type="match status" value="1"/>
</dbReference>
<dbReference type="CDD" id="cd00051">
    <property type="entry name" value="EFh"/>
    <property type="match status" value="2"/>
</dbReference>
<keyword evidence="2" id="KW-0677">Repeat</keyword>
<dbReference type="GO" id="GO:0005509">
    <property type="term" value="F:calcium ion binding"/>
    <property type="evidence" value="ECO:0007669"/>
    <property type="project" value="InterPro"/>
</dbReference>
<dbReference type="Proteomes" id="UP000824540">
    <property type="component" value="Unassembled WGS sequence"/>
</dbReference>
<dbReference type="PROSITE" id="PS50222">
    <property type="entry name" value="EF_HAND_2"/>
    <property type="match status" value="2"/>
</dbReference>
<feature type="domain" description="EF-hand" evidence="4">
    <location>
        <begin position="129"/>
        <end position="164"/>
    </location>
</feature>
<dbReference type="InterPro" id="IPR002048">
    <property type="entry name" value="EF_hand_dom"/>
</dbReference>
<dbReference type="PANTHER" id="PTHR23055:SF102">
    <property type="entry name" value="GUANYLATE CYCLASE ACTIVATING PROTEIN 4"/>
    <property type="match status" value="1"/>
</dbReference>
<proteinExistence type="predicted"/>
<keyword evidence="1" id="KW-0479">Metal-binding</keyword>
<dbReference type="InterPro" id="IPR018247">
    <property type="entry name" value="EF_Hand_1_Ca_BS"/>
</dbReference>
<evidence type="ECO:0000259" key="4">
    <source>
        <dbReference type="PROSITE" id="PS50222"/>
    </source>
</evidence>
<keyword evidence="3" id="KW-0106">Calcium</keyword>
<dbReference type="FunFam" id="1.10.238.10:FF:000083">
    <property type="entry name" value="guanylyl cyclase-activating protein 1"/>
    <property type="match status" value="1"/>
</dbReference>
<name>A0A8T2N0M4_9TELE</name>
<accession>A0A8T2N0M4</accession>